<dbReference type="Proteomes" id="UP001291623">
    <property type="component" value="Unassembled WGS sequence"/>
</dbReference>
<sequence>MARYYTHDTCKKNHKILSLTMHSENHWGGSLELAANNGGDSTTVMCERDRYEEEYERGERTILVDWGSRNNYLGNCQRAMGSHGQETQVYKMDQN</sequence>
<keyword evidence="2" id="KW-1185">Reference proteome</keyword>
<dbReference type="AlphaFoldDB" id="A0AAE1VFD7"/>
<name>A0AAE1VFD7_9SOLA</name>
<accession>A0AAE1VFD7</accession>
<reference evidence="1" key="1">
    <citation type="submission" date="2023-12" db="EMBL/GenBank/DDBJ databases">
        <title>Genome assembly of Anisodus tanguticus.</title>
        <authorList>
            <person name="Wang Y.-J."/>
        </authorList>
    </citation>
    <scope>NUCLEOTIDE SEQUENCE</scope>
    <source>
        <strain evidence="1">KB-2021</strain>
        <tissue evidence="1">Leaf</tissue>
    </source>
</reference>
<protein>
    <submittedName>
        <fullName evidence="1">Uncharacterized protein</fullName>
    </submittedName>
</protein>
<organism evidence="1 2">
    <name type="scientific">Anisodus tanguticus</name>
    <dbReference type="NCBI Taxonomy" id="243964"/>
    <lineage>
        <taxon>Eukaryota</taxon>
        <taxon>Viridiplantae</taxon>
        <taxon>Streptophyta</taxon>
        <taxon>Embryophyta</taxon>
        <taxon>Tracheophyta</taxon>
        <taxon>Spermatophyta</taxon>
        <taxon>Magnoliopsida</taxon>
        <taxon>eudicotyledons</taxon>
        <taxon>Gunneridae</taxon>
        <taxon>Pentapetalae</taxon>
        <taxon>asterids</taxon>
        <taxon>lamiids</taxon>
        <taxon>Solanales</taxon>
        <taxon>Solanaceae</taxon>
        <taxon>Solanoideae</taxon>
        <taxon>Hyoscyameae</taxon>
        <taxon>Anisodus</taxon>
    </lineage>
</organism>
<evidence type="ECO:0000313" key="1">
    <source>
        <dbReference type="EMBL" id="KAK4366952.1"/>
    </source>
</evidence>
<dbReference type="EMBL" id="JAVYJV010000007">
    <property type="protein sequence ID" value="KAK4366952.1"/>
    <property type="molecule type" value="Genomic_DNA"/>
</dbReference>
<evidence type="ECO:0000313" key="2">
    <source>
        <dbReference type="Proteomes" id="UP001291623"/>
    </source>
</evidence>
<proteinExistence type="predicted"/>
<comment type="caution">
    <text evidence="1">The sequence shown here is derived from an EMBL/GenBank/DDBJ whole genome shotgun (WGS) entry which is preliminary data.</text>
</comment>
<gene>
    <name evidence="1" type="ORF">RND71_014832</name>
</gene>